<comment type="caution">
    <text evidence="2">The sequence shown here is derived from an EMBL/GenBank/DDBJ whole genome shotgun (WGS) entry which is preliminary data.</text>
</comment>
<protein>
    <submittedName>
        <fullName evidence="2">Mechanosensitive ion channel protein 10-like</fullName>
    </submittedName>
</protein>
<evidence type="ECO:0000256" key="1">
    <source>
        <dbReference type="SAM" id="MobiDB-lite"/>
    </source>
</evidence>
<feature type="non-terminal residue" evidence="2">
    <location>
        <position position="152"/>
    </location>
</feature>
<keyword evidence="3" id="KW-1185">Reference proteome</keyword>
<evidence type="ECO:0000313" key="2">
    <source>
        <dbReference type="EMBL" id="MCI08780.1"/>
    </source>
</evidence>
<name>A0A392PBE3_9FABA</name>
<organism evidence="2 3">
    <name type="scientific">Trifolium medium</name>
    <dbReference type="NCBI Taxonomy" id="97028"/>
    <lineage>
        <taxon>Eukaryota</taxon>
        <taxon>Viridiplantae</taxon>
        <taxon>Streptophyta</taxon>
        <taxon>Embryophyta</taxon>
        <taxon>Tracheophyta</taxon>
        <taxon>Spermatophyta</taxon>
        <taxon>Magnoliopsida</taxon>
        <taxon>eudicotyledons</taxon>
        <taxon>Gunneridae</taxon>
        <taxon>Pentapetalae</taxon>
        <taxon>rosids</taxon>
        <taxon>fabids</taxon>
        <taxon>Fabales</taxon>
        <taxon>Fabaceae</taxon>
        <taxon>Papilionoideae</taxon>
        <taxon>50 kb inversion clade</taxon>
        <taxon>NPAAA clade</taxon>
        <taxon>Hologalegina</taxon>
        <taxon>IRL clade</taxon>
        <taxon>Trifolieae</taxon>
        <taxon>Trifolium</taxon>
    </lineage>
</organism>
<dbReference type="AlphaFoldDB" id="A0A392PBE3"/>
<sequence>MDGNKHQGGEVSMIEKKIEQVVVAISNDHDHELKGIESLPRYASKSTPFNCASPEIRLIPSPNKPPKVPTTNENLTPRKNLARSVYSKPKSRFGEQPYPIDGTLLEENVTSPHRNSFNNATSHSPNNKSGTVNRTVSITSVVTPRTPFLASP</sequence>
<accession>A0A392PBE3</accession>
<dbReference type="EMBL" id="LXQA010070305">
    <property type="protein sequence ID" value="MCI08780.1"/>
    <property type="molecule type" value="Genomic_DNA"/>
</dbReference>
<evidence type="ECO:0000313" key="3">
    <source>
        <dbReference type="Proteomes" id="UP000265520"/>
    </source>
</evidence>
<feature type="compositionally biased region" description="Polar residues" evidence="1">
    <location>
        <begin position="108"/>
        <end position="138"/>
    </location>
</feature>
<reference evidence="2 3" key="1">
    <citation type="journal article" date="2018" name="Front. Plant Sci.">
        <title>Red Clover (Trifolium pratense) and Zigzag Clover (T. medium) - A Picture of Genomic Similarities and Differences.</title>
        <authorList>
            <person name="Dluhosova J."/>
            <person name="Istvanek J."/>
            <person name="Nedelnik J."/>
            <person name="Repkova J."/>
        </authorList>
    </citation>
    <scope>NUCLEOTIDE SEQUENCE [LARGE SCALE GENOMIC DNA]</scope>
    <source>
        <strain evidence="3">cv. 10/8</strain>
        <tissue evidence="2">Leaf</tissue>
    </source>
</reference>
<proteinExistence type="predicted"/>
<feature type="region of interest" description="Disordered" evidence="1">
    <location>
        <begin position="53"/>
        <end position="138"/>
    </location>
</feature>
<dbReference type="Proteomes" id="UP000265520">
    <property type="component" value="Unassembled WGS sequence"/>
</dbReference>